<evidence type="ECO:0000313" key="2">
    <source>
        <dbReference type="EMBL" id="KAA6403382.1"/>
    </source>
</evidence>
<feature type="compositionally biased region" description="Basic and acidic residues" evidence="1">
    <location>
        <begin position="75"/>
        <end position="103"/>
    </location>
</feature>
<name>A0A5J4X907_9EUKA</name>
<protein>
    <submittedName>
        <fullName evidence="2">Uncharacterized protein</fullName>
    </submittedName>
</protein>
<feature type="compositionally biased region" description="Basic and acidic residues" evidence="1">
    <location>
        <begin position="119"/>
        <end position="136"/>
    </location>
</feature>
<dbReference type="Proteomes" id="UP000324800">
    <property type="component" value="Unassembled WGS sequence"/>
</dbReference>
<feature type="region of interest" description="Disordered" evidence="1">
    <location>
        <begin position="1"/>
        <end position="31"/>
    </location>
</feature>
<reference evidence="2 3" key="1">
    <citation type="submission" date="2019-03" db="EMBL/GenBank/DDBJ databases">
        <title>Single cell metagenomics reveals metabolic interactions within the superorganism composed of flagellate Streblomastix strix and complex community of Bacteroidetes bacteria on its surface.</title>
        <authorList>
            <person name="Treitli S.C."/>
            <person name="Kolisko M."/>
            <person name="Husnik F."/>
            <person name="Keeling P."/>
            <person name="Hampl V."/>
        </authorList>
    </citation>
    <scope>NUCLEOTIDE SEQUENCE [LARGE SCALE GENOMIC DNA]</scope>
    <source>
        <strain evidence="2">ST1C</strain>
    </source>
</reference>
<accession>A0A5J4X907</accession>
<feature type="region of interest" description="Disordered" evidence="1">
    <location>
        <begin position="75"/>
        <end position="136"/>
    </location>
</feature>
<organism evidence="2 3">
    <name type="scientific">Streblomastix strix</name>
    <dbReference type="NCBI Taxonomy" id="222440"/>
    <lineage>
        <taxon>Eukaryota</taxon>
        <taxon>Metamonada</taxon>
        <taxon>Preaxostyla</taxon>
        <taxon>Oxymonadida</taxon>
        <taxon>Streblomastigidae</taxon>
        <taxon>Streblomastix</taxon>
    </lineage>
</organism>
<gene>
    <name evidence="2" type="ORF">EZS28_001086</name>
</gene>
<dbReference type="EMBL" id="SNRW01000106">
    <property type="protein sequence ID" value="KAA6403382.1"/>
    <property type="molecule type" value="Genomic_DNA"/>
</dbReference>
<sequence length="136" mass="16643">MKNKLDEDTKREHEASTIYQQSLQHAVERTRSDALQETVELNRRLNHRQSELELQSKREKEAYRIREDALIKDTSQREQALKEQSKRLRKQYEEKEIQKDNERKRWKSQINSASDETEDEKKEDQIIEQKRYRIDK</sequence>
<proteinExistence type="predicted"/>
<feature type="compositionally biased region" description="Basic and acidic residues" evidence="1">
    <location>
        <begin position="1"/>
        <end position="15"/>
    </location>
</feature>
<comment type="caution">
    <text evidence="2">The sequence shown here is derived from an EMBL/GenBank/DDBJ whole genome shotgun (WGS) entry which is preliminary data.</text>
</comment>
<evidence type="ECO:0000313" key="3">
    <source>
        <dbReference type="Proteomes" id="UP000324800"/>
    </source>
</evidence>
<evidence type="ECO:0000256" key="1">
    <source>
        <dbReference type="SAM" id="MobiDB-lite"/>
    </source>
</evidence>
<dbReference type="AlphaFoldDB" id="A0A5J4X907"/>